<sequence length="78" mass="8114">MSAPPAAARSREQPGLVMQLGSAVAAFAFGVATTVVALWRPGRVGERMSEGRTDLRCGKRRPSSVVAHESGGGNHVRG</sequence>
<gene>
    <name evidence="3" type="ORF">G4H13_02245</name>
</gene>
<protein>
    <submittedName>
        <fullName evidence="3">Uncharacterized protein</fullName>
    </submittedName>
</protein>
<dbReference type="Proteomes" id="UP000476310">
    <property type="component" value="Unassembled WGS sequence"/>
</dbReference>
<keyword evidence="2" id="KW-1133">Transmembrane helix</keyword>
<accession>A0A6G4A7K9</accession>
<keyword evidence="4" id="KW-1185">Reference proteome</keyword>
<feature type="compositionally biased region" description="Basic and acidic residues" evidence="1">
    <location>
        <begin position="47"/>
        <end position="57"/>
    </location>
</feature>
<organism evidence="3 4">
    <name type="scientific">Streptomyces rhizosphaericus</name>
    <dbReference type="NCBI Taxonomy" id="114699"/>
    <lineage>
        <taxon>Bacteria</taxon>
        <taxon>Bacillati</taxon>
        <taxon>Actinomycetota</taxon>
        <taxon>Actinomycetes</taxon>
        <taxon>Kitasatosporales</taxon>
        <taxon>Streptomycetaceae</taxon>
        <taxon>Streptomyces</taxon>
        <taxon>Streptomyces violaceusniger group</taxon>
    </lineage>
</organism>
<reference evidence="3" key="1">
    <citation type="submission" date="2020-02" db="EMBL/GenBank/DDBJ databases">
        <title>A new Streptomyces sp. for controlling soil-borne diseases.</title>
        <authorList>
            <person name="Li X."/>
            <person name="Tian Y."/>
            <person name="Gao K."/>
        </authorList>
    </citation>
    <scope>NUCLEOTIDE SEQUENCE [LARGE SCALE GENOMIC DNA]</scope>
    <source>
        <strain evidence="3">0250</strain>
    </source>
</reference>
<dbReference type="RefSeq" id="WP_164423095.1">
    <property type="nucleotide sequence ID" value="NZ_JAAIKT010000001.1"/>
</dbReference>
<evidence type="ECO:0000256" key="1">
    <source>
        <dbReference type="SAM" id="MobiDB-lite"/>
    </source>
</evidence>
<keyword evidence="2" id="KW-0812">Transmembrane</keyword>
<dbReference type="AlphaFoldDB" id="A0A6G4A7K9"/>
<feature type="region of interest" description="Disordered" evidence="1">
    <location>
        <begin position="47"/>
        <end position="78"/>
    </location>
</feature>
<evidence type="ECO:0000256" key="2">
    <source>
        <dbReference type="SAM" id="Phobius"/>
    </source>
</evidence>
<proteinExistence type="predicted"/>
<evidence type="ECO:0000313" key="4">
    <source>
        <dbReference type="Proteomes" id="UP000476310"/>
    </source>
</evidence>
<feature type="transmembrane region" description="Helical" evidence="2">
    <location>
        <begin position="20"/>
        <end position="39"/>
    </location>
</feature>
<keyword evidence="2" id="KW-0472">Membrane</keyword>
<evidence type="ECO:0000313" key="3">
    <source>
        <dbReference type="EMBL" id="NEW69252.1"/>
    </source>
</evidence>
<dbReference type="EMBL" id="JAAIKT010000001">
    <property type="protein sequence ID" value="NEW69252.1"/>
    <property type="molecule type" value="Genomic_DNA"/>
</dbReference>
<name>A0A6G4A7K9_9ACTN</name>
<comment type="caution">
    <text evidence="3">The sequence shown here is derived from an EMBL/GenBank/DDBJ whole genome shotgun (WGS) entry which is preliminary data.</text>
</comment>